<dbReference type="Pfam" id="PF00643">
    <property type="entry name" value="zf-B_box"/>
    <property type="match status" value="1"/>
</dbReference>
<feature type="domain" description="B box-type" evidence="5">
    <location>
        <begin position="84"/>
        <end position="120"/>
    </location>
</feature>
<keyword evidence="3" id="KW-0862">Zinc</keyword>
<dbReference type="InterPro" id="IPR000315">
    <property type="entry name" value="Znf_B-box"/>
</dbReference>
<dbReference type="PROSITE" id="PS50119">
    <property type="entry name" value="ZF_BBOX"/>
    <property type="match status" value="1"/>
</dbReference>
<evidence type="ECO:0000256" key="4">
    <source>
        <dbReference type="PROSITE-ProRule" id="PRU00024"/>
    </source>
</evidence>
<evidence type="ECO:0000259" key="5">
    <source>
        <dbReference type="PROSITE" id="PS50119"/>
    </source>
</evidence>
<evidence type="ECO:0000256" key="3">
    <source>
        <dbReference type="ARBA" id="ARBA00022833"/>
    </source>
</evidence>
<dbReference type="PANTHER" id="PTHR25465">
    <property type="entry name" value="B-BOX DOMAIN CONTAINING"/>
    <property type="match status" value="1"/>
</dbReference>
<evidence type="ECO:0000256" key="2">
    <source>
        <dbReference type="ARBA" id="ARBA00022771"/>
    </source>
</evidence>
<proteinExistence type="predicted"/>
<accession>A0A8C8LZ81</accession>
<dbReference type="GeneTree" id="ENSGT00940000165001"/>
<dbReference type="Ensembl" id="ENSOTST00005056961.2">
    <property type="protein sequence ID" value="ENSOTSP00005052306.2"/>
    <property type="gene ID" value="ENSOTSG00005025347.2"/>
</dbReference>
<keyword evidence="2 4" id="KW-0863">Zinc-finger</keyword>
<sequence>VYCWLTEDMSEGCQALPLLDSQAIVCDLCTEDRKPARKTCIKCEMSMCAQHLEPHLSVPFLLQTHTLTEPIAPGARGVGLATKCPHHGKILEYYCLDDLTSVCMSCAIEDQHRIHNMKTLPKAHKELREKLKEEQKALAKRENQSLKLRRWDKEQRERLASSSIRLIEGVSALLDITLKSVQSSAALSEGDSFHFLQGYEGVHQAVEKARAPLLPARVVDIYQHEPLLPARVVDIYQHEPLLPARVVDIYQHEPLLPARVVDIPRHKQKTCVSLILCFYIWHTFIKSGCIHQYIYSIQIFKIH</sequence>
<dbReference type="InterPro" id="IPR051051">
    <property type="entry name" value="E3_ubiq-ligase_TRIM/RNF"/>
</dbReference>
<dbReference type="GO" id="GO:0008270">
    <property type="term" value="F:zinc ion binding"/>
    <property type="evidence" value="ECO:0007669"/>
    <property type="project" value="UniProtKB-KW"/>
</dbReference>
<reference evidence="6" key="2">
    <citation type="submission" date="2025-09" db="UniProtKB">
        <authorList>
            <consortium name="Ensembl"/>
        </authorList>
    </citation>
    <scope>IDENTIFICATION</scope>
</reference>
<evidence type="ECO:0000313" key="6">
    <source>
        <dbReference type="Ensembl" id="ENSOTSP00005052306.2"/>
    </source>
</evidence>
<dbReference type="Gene3D" id="4.10.830.40">
    <property type="match status" value="1"/>
</dbReference>
<keyword evidence="7" id="KW-1185">Reference proteome</keyword>
<protein>
    <recommendedName>
        <fullName evidence="5">B box-type domain-containing protein</fullName>
    </recommendedName>
</protein>
<organism evidence="6 7">
    <name type="scientific">Oncorhynchus tshawytscha</name>
    <name type="common">Chinook salmon</name>
    <name type="synonym">Salmo tshawytscha</name>
    <dbReference type="NCBI Taxonomy" id="74940"/>
    <lineage>
        <taxon>Eukaryota</taxon>
        <taxon>Metazoa</taxon>
        <taxon>Chordata</taxon>
        <taxon>Craniata</taxon>
        <taxon>Vertebrata</taxon>
        <taxon>Euteleostomi</taxon>
        <taxon>Actinopterygii</taxon>
        <taxon>Neopterygii</taxon>
        <taxon>Teleostei</taxon>
        <taxon>Protacanthopterygii</taxon>
        <taxon>Salmoniformes</taxon>
        <taxon>Salmonidae</taxon>
        <taxon>Salmoninae</taxon>
        <taxon>Oncorhynchus</taxon>
    </lineage>
</organism>
<reference evidence="6" key="1">
    <citation type="submission" date="2025-08" db="UniProtKB">
        <authorList>
            <consortium name="Ensembl"/>
        </authorList>
    </citation>
    <scope>IDENTIFICATION</scope>
</reference>
<dbReference type="PANTHER" id="PTHR25465:SF41">
    <property type="entry name" value="E3 UBIQUITIN-PROTEIN LIGASE RNF135"/>
    <property type="match status" value="1"/>
</dbReference>
<dbReference type="SUPFAM" id="SSF57845">
    <property type="entry name" value="B-box zinc-binding domain"/>
    <property type="match status" value="1"/>
</dbReference>
<evidence type="ECO:0000313" key="7">
    <source>
        <dbReference type="Proteomes" id="UP000694402"/>
    </source>
</evidence>
<dbReference type="AlphaFoldDB" id="A0A8C8LZ81"/>
<keyword evidence="1" id="KW-0479">Metal-binding</keyword>
<dbReference type="Proteomes" id="UP000694402">
    <property type="component" value="Unassembled WGS sequence"/>
</dbReference>
<name>A0A8C8LZ81_ONCTS</name>
<dbReference type="Gene3D" id="3.30.160.60">
    <property type="entry name" value="Classic Zinc Finger"/>
    <property type="match status" value="1"/>
</dbReference>
<evidence type="ECO:0000256" key="1">
    <source>
        <dbReference type="ARBA" id="ARBA00022723"/>
    </source>
</evidence>